<gene>
    <name evidence="6" type="ORF">TbgDal_XI18780</name>
</gene>
<dbReference type="GeneID" id="23867103"/>
<dbReference type="Proteomes" id="UP000002316">
    <property type="component" value="Chromosome 11"/>
</dbReference>
<dbReference type="GO" id="GO:0005768">
    <property type="term" value="C:endosome"/>
    <property type="evidence" value="ECO:0007669"/>
    <property type="project" value="TreeGrafter"/>
</dbReference>
<dbReference type="GO" id="GO:0015031">
    <property type="term" value="P:protein transport"/>
    <property type="evidence" value="ECO:0007669"/>
    <property type="project" value="UniProtKB-KW"/>
</dbReference>
<comment type="similarity">
    <text evidence="3">Belongs to the DOP1 family.</text>
</comment>
<evidence type="ECO:0000256" key="3">
    <source>
        <dbReference type="ARBA" id="ARBA00046326"/>
    </source>
</evidence>
<dbReference type="GO" id="GO:0006895">
    <property type="term" value="P:Golgi to endosome transport"/>
    <property type="evidence" value="ECO:0007669"/>
    <property type="project" value="InterPro"/>
</dbReference>
<dbReference type="RefSeq" id="XP_011781021.1">
    <property type="nucleotide sequence ID" value="XM_011782719.1"/>
</dbReference>
<dbReference type="EMBL" id="FN554974">
    <property type="protein sequence ID" value="CBH18757.1"/>
    <property type="molecule type" value="Genomic_DNA"/>
</dbReference>
<evidence type="ECO:0000256" key="4">
    <source>
        <dbReference type="SAM" id="MobiDB-lite"/>
    </source>
</evidence>
<reference evidence="7" key="1">
    <citation type="journal article" date="2010" name="PLoS Negl. Trop. Dis.">
        <title>The genome sequence of Trypanosoma brucei gambiense, causative agent of chronic human african trypanosomiasis.</title>
        <authorList>
            <person name="Jackson A.P."/>
            <person name="Sanders M."/>
            <person name="Berry A."/>
            <person name="McQuillan J."/>
            <person name="Aslett M.A."/>
            <person name="Quail M.A."/>
            <person name="Chukualim B."/>
            <person name="Capewell P."/>
            <person name="MacLeod A."/>
            <person name="Melville S.E."/>
            <person name="Gibson W."/>
            <person name="Barry J.D."/>
            <person name="Berriman M."/>
            <person name="Hertz-Fowler C."/>
        </authorList>
    </citation>
    <scope>NUCLEOTIDE SEQUENCE [LARGE SCALE GENOMIC DNA]</scope>
    <source>
        <strain evidence="7">MHOM/CI/86/DAL972</strain>
    </source>
</reference>
<dbReference type="InterPro" id="IPR007249">
    <property type="entry name" value="DOP1_N"/>
</dbReference>
<dbReference type="PANTHER" id="PTHR14042:SF24">
    <property type="entry name" value="PROTEIN DOPEY-1 HOMOLOG"/>
    <property type="match status" value="1"/>
</dbReference>
<dbReference type="InterPro" id="IPR040314">
    <property type="entry name" value="DOP1"/>
</dbReference>
<dbReference type="KEGG" id="tbg:TbgDal_XI18780"/>
<protein>
    <recommendedName>
        <fullName evidence="5">DOP1 N-terminal domain-containing protein</fullName>
    </recommendedName>
</protein>
<dbReference type="PANTHER" id="PTHR14042">
    <property type="entry name" value="DOPEY-RELATED"/>
    <property type="match status" value="1"/>
</dbReference>
<evidence type="ECO:0000259" key="5">
    <source>
        <dbReference type="Pfam" id="PF04118"/>
    </source>
</evidence>
<dbReference type="Pfam" id="PF04118">
    <property type="entry name" value="Dopey_N"/>
    <property type="match status" value="1"/>
</dbReference>
<keyword evidence="2" id="KW-0653">Protein transport</keyword>
<evidence type="ECO:0000256" key="1">
    <source>
        <dbReference type="ARBA" id="ARBA00022448"/>
    </source>
</evidence>
<accession>D0AAQ6</accession>
<dbReference type="SUPFAM" id="SSF48371">
    <property type="entry name" value="ARM repeat"/>
    <property type="match status" value="2"/>
</dbReference>
<feature type="domain" description="DOP1 N-terminal" evidence="5">
    <location>
        <begin position="20"/>
        <end position="376"/>
    </location>
</feature>
<dbReference type="GO" id="GO:0005802">
    <property type="term" value="C:trans-Golgi network"/>
    <property type="evidence" value="ECO:0007669"/>
    <property type="project" value="TreeGrafter"/>
</dbReference>
<evidence type="ECO:0000313" key="6">
    <source>
        <dbReference type="EMBL" id="CBH18757.1"/>
    </source>
</evidence>
<organism evidence="6 7">
    <name type="scientific">Trypanosoma brucei gambiense (strain MHOM/CI/86/DAL972)</name>
    <dbReference type="NCBI Taxonomy" id="679716"/>
    <lineage>
        <taxon>Eukaryota</taxon>
        <taxon>Discoba</taxon>
        <taxon>Euglenozoa</taxon>
        <taxon>Kinetoplastea</taxon>
        <taxon>Metakinetoplastina</taxon>
        <taxon>Trypanosomatida</taxon>
        <taxon>Trypanosomatidae</taxon>
        <taxon>Trypanosoma</taxon>
    </lineage>
</organism>
<dbReference type="OrthoDB" id="297643at2759"/>
<evidence type="ECO:0000256" key="2">
    <source>
        <dbReference type="ARBA" id="ARBA00022927"/>
    </source>
</evidence>
<sequence length="2135" mass="234544">MSQQQQQPDGTTSSQQVSRRATKYNGEVLKILQTMDRTPMSNWSGLSTSLTQLLKCLEANVELAVGSALDTTLLCRVIYKCLEPKGVMGVHRKALEVLQRLSERLGALPLVQHMPLVLAAVLNLLPRCSLQVKCELLNFVDVNMLRELPAEVVALQLPGIIPALLGGLEEGGESEVYRLSLKLMGNIHDIIKTYAAAEASAKRERDEEFGESSADSGKPPESVLRCGDAAVYRVLWFTLKNSPSLRGSALQYLKQQLDEAVNRIPGGDGDDEVTFGVRAVEQGIGSGFNHSAAPPAFFGNDLRLVFSSIFATLQEQNERTRRLMLDLLIIAFPLNDTALLTFAEKSLLVSAVVQQLGAPDSSNSTQRRVVEWLMGPFPDIASQFIREVSSFHVAQAFHQFVSWWKLHFGESPAQQQSTNVTGASVLERSCYYVLHVTACKSAAVLSTDSSEKKCGESMSPYILPITWLRALVVLFKAVVGSDMHDGDDIMSSGSSLISRDANSYDEYDGMGPCFASTPFKEHLVPLVMPYACDLLVSMEALMNRGSLQVDCVETVLDAFFASVSWEYFVNHKRGIVFLLENSADQLADGSTPLASTSLSTALDVSGCAAASSTGCPPSSDLQQLPQADNNQGLFRQFRMDQHYLEKLQSRFLQLKGMASLLQKHAIVPLRRSAKQIAAFRCEIFAICQSLCGILRSASTSALTHATAPEVPGACGMVSPLEVSLCLVEGSFQVFNLLFTDIILALPSDVDPMGNTMPDKESEIKLLTIMTESASVLTKLVAYHAAERRELLVRVNDGVLTLLSRVISSGWGKCELCDDVLDDWLHSVTSAAASSPSLAVQRDSLQLFVDFSKSIDSPTQFGEGMRENRELKAQLVPRVWHLLGICSEGMQPAVVDLLLQLYADDEARIILDGITVEDTVECGERLAILFFWMAEREAPQNLFLPGLYMLLRALEHNDPSLRWIAQSTVRQFIPYLHRLLNPLLISLTRQLVCFNPASESCGGVEKKPDDLPTYSNQELRDYEVNQLKPAEFVRVVGCILSNPASSPQLLLNMCKLPAPAYMGSRLPLLSMPVHNARSDTSGDVEGETNGESVVVGSAFAALVQVLLGIAYQNLSPRFSETSTDGIWRGGELGVAAVEALTMMLQKSQSLIQLPRMVINTWGSVSKRILELLHEVVRCRLFPPEQIAMLQHLLDSVRLISNVSPAESHSSPENKSVVVCRCASALRMDLFCETVEIGVERAAARALLPHGRSDRDLLNVWCDTLLGLMPFLHERREEVCSRVLQTFIHVIEQQARTTSSLRDCTTLRVVEVCLKGIFGVLEYYFAAGSATTAAQDSIDAKSGDTGSGWFSTRMLFASASPRIVHKVVERAVECTEVMRESIQQIVATLCKVHLCVKKYREAAPQLRSKQSQQDDRDDPALGKRVLPSEASITAEAAAAFLVETAIHRVLLFCRETIPIDFFRIFVSVWAEEHVHQLNELVKESMTSDQGYNNSGSGSDATTVGKGNDGEDVALLTIISAAPKLDISPALLSEAESMGLLLGAGASTSALALINAVTEILAEPQSVAPLVASQCEVFGSGLAFDAAALYFVHTFMRVWRTPADDMPQVLTVMMSCFHARLTAGAVSVPTLAFMLLCLSHFLPPEGTTEESEVVVVSSSAWGKEKRCLSVLCKILDSLSAVSSIASETASVDPEALYFVLNVVARVLPRAVRGLLLEHDRVTTSVVHMCKRSVFPVIAFGIDAQIDEDAHARTPLVRAALRVALAAVSISDSVPRRLRQELLDGPCNWDFFRLPKRSLHYYGHLFARLSRDRAFHAEMAQLFTPSPSQPNRFAGLVNQSSNEEQQQLQRAVQMRRLTFYVASMPSTILMSDREFCLLLREQFTEVVRTASTAAPGRRSRNNAIIYQAIFLFRVLLTKLDPALLQPFWPLVLPEIARALSETFTHSDVGAEVKNGGSRRVDESQENLLQLQLECLKVLHFAVVIVPEVIAPFRWVFMDDLNVTAGLGSTTEISPTFVPLVQRLVGSEVSPTSVICDLKGQFTSNGVVPMRWSGFQRPFLHGPSILNGGPRGTQTCAAALLLLAQTRDLTTLTGCATEQQQLLTYMRLTDGWDEPYVRHLLEMDFSCVHDAVDVHLHLAQ</sequence>
<dbReference type="VEuPathDB" id="TriTrypDB:Tbg972.11.18780"/>
<proteinExistence type="inferred from homology"/>
<name>D0AAQ6_TRYB9</name>
<feature type="compositionally biased region" description="Polar residues" evidence="4">
    <location>
        <begin position="1483"/>
        <end position="1499"/>
    </location>
</feature>
<evidence type="ECO:0000313" key="7">
    <source>
        <dbReference type="Proteomes" id="UP000002316"/>
    </source>
</evidence>
<dbReference type="InterPro" id="IPR016024">
    <property type="entry name" value="ARM-type_fold"/>
</dbReference>
<keyword evidence="1" id="KW-0813">Transport</keyword>
<dbReference type="GO" id="GO:0005829">
    <property type="term" value="C:cytosol"/>
    <property type="evidence" value="ECO:0007669"/>
    <property type="project" value="GOC"/>
</dbReference>
<feature type="region of interest" description="Disordered" evidence="4">
    <location>
        <begin position="1483"/>
        <end position="1503"/>
    </location>
</feature>